<organism evidence="1 2">
    <name type="scientific">Leptospirillum ferrooxidans (strain C2-3)</name>
    <dbReference type="NCBI Taxonomy" id="1162668"/>
    <lineage>
        <taxon>Bacteria</taxon>
        <taxon>Pseudomonadati</taxon>
        <taxon>Nitrospirota</taxon>
        <taxon>Nitrospiria</taxon>
        <taxon>Nitrospirales</taxon>
        <taxon>Nitrospiraceae</taxon>
        <taxon>Leptospirillum</taxon>
    </lineage>
</organism>
<proteinExistence type="predicted"/>
<reference evidence="2" key="2">
    <citation type="submission" date="2012-03" db="EMBL/GenBank/DDBJ databases">
        <title>The complete genome sequence of the pioneer microbe on fresh volcanic deposit, Leptospirillum ferrooxidans strain C2-3.</title>
        <authorList>
            <person name="Fujimura R."/>
            <person name="Sato Y."/>
            <person name="Nishizawa T."/>
            <person name="Nanba K."/>
            <person name="Oshima K."/>
            <person name="Hattori M."/>
            <person name="Kamijo T."/>
            <person name="Ohta H."/>
        </authorList>
    </citation>
    <scope>NUCLEOTIDE SEQUENCE [LARGE SCALE GENOMIC DNA]</scope>
    <source>
        <strain evidence="2">C2-3</strain>
    </source>
</reference>
<dbReference type="EMBL" id="AP012342">
    <property type="protein sequence ID" value="BAM06130.1"/>
    <property type="molecule type" value="Genomic_DNA"/>
</dbReference>
<dbReference type="Proteomes" id="UP000007382">
    <property type="component" value="Chromosome"/>
</dbReference>
<sequence>MPGHYALSTQPVGYCPIKGSINVPKNPGQPVPLRIELVRVSFIHCGQGTIILSGKAIDNEGKHLTKPALLSGIINGLSAPKSGTASPTLSFFLTAEGPGETTREISLDPTGRFIAPPMVAGRYILDLVFSGFCPVHQTLELPTGDSYLQLQLIRHQEGTSCTKSRAHLILPDTGS</sequence>
<evidence type="ECO:0000313" key="2">
    <source>
        <dbReference type="Proteomes" id="UP000007382"/>
    </source>
</evidence>
<protein>
    <submittedName>
        <fullName evidence="1">Uncharacterized protein</fullName>
    </submittedName>
</protein>
<accession>I0ILI1</accession>
<reference evidence="1 2" key="1">
    <citation type="journal article" date="2012" name="J. Bacteriol.">
        <title>Complete Genome Sequence of Leptospirillum ferrooxidans Strain C2-3, Isolated from a Fresh Volcanic Ash Deposit on the Island of Miyake, Japan.</title>
        <authorList>
            <person name="Fujimura R."/>
            <person name="Sato Y."/>
            <person name="Nishizawa T."/>
            <person name="Oshima K."/>
            <person name="Kim S.-W."/>
            <person name="Hattori M."/>
            <person name="Kamijo T."/>
            <person name="Ohta H."/>
        </authorList>
    </citation>
    <scope>NUCLEOTIDE SEQUENCE [LARGE SCALE GENOMIC DNA]</scope>
    <source>
        <strain evidence="1 2">C2-3</strain>
    </source>
</reference>
<dbReference type="HOGENOM" id="CLU_1530682_0_0_0"/>
<keyword evidence="2" id="KW-1185">Reference proteome</keyword>
<dbReference type="STRING" id="1162668.LFE_0409"/>
<dbReference type="AlphaFoldDB" id="I0ILI1"/>
<dbReference type="PATRIC" id="fig|1162668.3.peg.479"/>
<evidence type="ECO:0000313" key="1">
    <source>
        <dbReference type="EMBL" id="BAM06130.1"/>
    </source>
</evidence>
<gene>
    <name evidence="1" type="ordered locus">LFE_0409</name>
</gene>
<dbReference type="KEGG" id="lfc:LFE_0409"/>
<name>I0ILI1_LEPFC</name>